<accession>A0A1Y1V0N6</accession>
<feature type="binding site" evidence="5">
    <location>
        <position position="465"/>
    </location>
    <ligand>
        <name>S-adenosyl-L-methionine</name>
        <dbReference type="ChEBI" id="CHEBI:59789"/>
    </ligand>
</feature>
<feature type="compositionally biased region" description="Basic residues" evidence="6">
    <location>
        <begin position="200"/>
        <end position="214"/>
    </location>
</feature>
<keyword evidence="2 5" id="KW-0808">Transferase</keyword>
<keyword evidence="3 5" id="KW-0949">S-adenosyl-L-methionine</keyword>
<feature type="domain" description="SAM-dependent MTase RsmB/NOP-type" evidence="7">
    <location>
        <begin position="295"/>
        <end position="610"/>
    </location>
</feature>
<dbReference type="InterPro" id="IPR049560">
    <property type="entry name" value="MeTrfase_RsmB-F_NOP2_cat"/>
</dbReference>
<evidence type="ECO:0000256" key="1">
    <source>
        <dbReference type="ARBA" id="ARBA00022603"/>
    </source>
</evidence>
<keyword evidence="1 5" id="KW-0489">Methyltransferase</keyword>
<dbReference type="GO" id="GO:0008168">
    <property type="term" value="F:methyltransferase activity"/>
    <property type="evidence" value="ECO:0007669"/>
    <property type="project" value="UniProtKB-KW"/>
</dbReference>
<dbReference type="PANTHER" id="PTHR14663">
    <property type="entry name" value="METHYLTRANSFERASE NSUN7-RELATED"/>
    <property type="match status" value="1"/>
</dbReference>
<comment type="caution">
    <text evidence="5">Lacks conserved residue(s) required for the propagation of feature annotation.</text>
</comment>
<dbReference type="PROSITE" id="PS51686">
    <property type="entry name" value="SAM_MT_RSMB_NOP"/>
    <property type="match status" value="1"/>
</dbReference>
<dbReference type="Gene3D" id="3.30.70.1170">
    <property type="entry name" value="Sun protein, domain 3"/>
    <property type="match status" value="1"/>
</dbReference>
<dbReference type="InterPro" id="IPR001678">
    <property type="entry name" value="MeTrfase_RsmB-F_NOP2_dom"/>
</dbReference>
<keyword evidence="9" id="KW-1185">Reference proteome</keyword>
<dbReference type="STRING" id="1754191.A0A1Y1V0N6"/>
<keyword evidence="4 5" id="KW-0694">RNA-binding</keyword>
<dbReference type="Gene3D" id="3.40.50.150">
    <property type="entry name" value="Vaccinia Virus protein VP39"/>
    <property type="match status" value="1"/>
</dbReference>
<dbReference type="EMBL" id="MCFH01000053">
    <property type="protein sequence ID" value="ORX43429.1"/>
    <property type="molecule type" value="Genomic_DNA"/>
</dbReference>
<dbReference type="InterPro" id="IPR029063">
    <property type="entry name" value="SAM-dependent_MTases_sf"/>
</dbReference>
<proteinExistence type="inferred from homology"/>
<sequence length="819" mass="93426">MNSIDSSLNFSSTTIFDSLPSINQYKRNSLDDGSLNPINQANSTSLLTLSEKDLSCGLLTPRPAIEYIYASDILEKIVNHHLMPNNYAVNHKTSLDSICSGRTKDNVYKLCYNTLKYMSYIDTILIKTQFLVYNNQFLSNLCLLKIMVYDLMRRHFNFSIWPGILYDNLDSSKDNLSNTISDLSSSDNVNNSESTETLSSKKHNKKHNIKKGGKHDKSNLRRSREANINGSTDSDLNIKGLSEENSKLIRKIELALKAHGVKLAAAFARIRIERKANGDNLTEQLENILPEEVRNKENSASEMPKYFRINTLKQTKELVLEELSKMGYRITKAPNEKDNENNIDQNNPISEMNTVYYDIDLDDVIDVPACNYNDLLNSKLVEDNILIPQDKASCLSPHHIFNIIPENMDIIDTVAGNGTRTSHLAALFKNTRKIFVFEKSLAKAEELKTKFISQGVKNVEILCTDFLLTDPNDEKFSNVGAIICEPRSISNAIIDKLGYMMQESEFPNEEYSKKDITLLRKNAENIINHSLKFPSTRSITFISRTVAKEDNEAIISHILEAENNIEKFELKCVLPNFYNETNYDYEFSECLKLRPNKYRNGIYIACIIPSKTMSKSEKEILQNEILDEMNENISKSSLTLEQNINIKKKKKLKKKVKSNIKNSNTNLKKSSLNNKNSKSTPNLKGKRRKDIFESSIDDLKVRSEKLSKSEGDINKLQLGNTIHKKTSKNRKILTESQNIINSTQEIDDSLGTLVDMAGHGGNLNKPGAEKIDMNNLWIYGYSISNLQRFYAPQYDAMKQLKKKNMYNHKYPIPNPNPWK</sequence>
<evidence type="ECO:0000313" key="9">
    <source>
        <dbReference type="Proteomes" id="UP000193719"/>
    </source>
</evidence>
<organism evidence="8 9">
    <name type="scientific">Piromyces finnis</name>
    <dbReference type="NCBI Taxonomy" id="1754191"/>
    <lineage>
        <taxon>Eukaryota</taxon>
        <taxon>Fungi</taxon>
        <taxon>Fungi incertae sedis</taxon>
        <taxon>Chytridiomycota</taxon>
        <taxon>Chytridiomycota incertae sedis</taxon>
        <taxon>Neocallimastigomycetes</taxon>
        <taxon>Neocallimastigales</taxon>
        <taxon>Neocallimastigaceae</taxon>
        <taxon>Piromyces</taxon>
    </lineage>
</organism>
<evidence type="ECO:0000256" key="4">
    <source>
        <dbReference type="ARBA" id="ARBA00022884"/>
    </source>
</evidence>
<dbReference type="Proteomes" id="UP000193719">
    <property type="component" value="Unassembled WGS sequence"/>
</dbReference>
<dbReference type="OrthoDB" id="435282at2759"/>
<feature type="region of interest" description="Disordered" evidence="6">
    <location>
        <begin position="180"/>
        <end position="233"/>
    </location>
</feature>
<gene>
    <name evidence="8" type="ORF">BCR36DRAFT_361155</name>
</gene>
<comment type="similarity">
    <text evidence="5">Belongs to the class I-like SAM-binding methyltransferase superfamily. RsmB/NOP family.</text>
</comment>
<feature type="compositionally biased region" description="Low complexity" evidence="6">
    <location>
        <begin position="181"/>
        <end position="197"/>
    </location>
</feature>
<evidence type="ECO:0000256" key="3">
    <source>
        <dbReference type="ARBA" id="ARBA00022691"/>
    </source>
</evidence>
<dbReference type="GO" id="GO:0032259">
    <property type="term" value="P:methylation"/>
    <property type="evidence" value="ECO:0007669"/>
    <property type="project" value="UniProtKB-KW"/>
</dbReference>
<evidence type="ECO:0000256" key="2">
    <source>
        <dbReference type="ARBA" id="ARBA00022679"/>
    </source>
</evidence>
<feature type="region of interest" description="Disordered" evidence="6">
    <location>
        <begin position="655"/>
        <end position="687"/>
    </location>
</feature>
<feature type="compositionally biased region" description="Low complexity" evidence="6">
    <location>
        <begin position="659"/>
        <end position="683"/>
    </location>
</feature>
<dbReference type="AlphaFoldDB" id="A0A1Y1V0N6"/>
<dbReference type="GO" id="GO:0003723">
    <property type="term" value="F:RNA binding"/>
    <property type="evidence" value="ECO:0007669"/>
    <property type="project" value="UniProtKB-UniRule"/>
</dbReference>
<reference evidence="8 9" key="1">
    <citation type="submission" date="2016-08" db="EMBL/GenBank/DDBJ databases">
        <title>Genomes of anaerobic fungi encode conserved fungal cellulosomes for biomass hydrolysis.</title>
        <authorList>
            <consortium name="DOE Joint Genome Institute"/>
            <person name="Haitjema C.H."/>
            <person name="Gilmore S.P."/>
            <person name="Henske J.K."/>
            <person name="Solomon K.V."/>
            <person name="De Groot R."/>
            <person name="Kuo A."/>
            <person name="Mondo S.J."/>
            <person name="Salamov A.A."/>
            <person name="Labutti K."/>
            <person name="Zhao Z."/>
            <person name="Chiniquy J."/>
            <person name="Barry K."/>
            <person name="Brewer H.M."/>
            <person name="Purvine S.O."/>
            <person name="Wright A.T."/>
            <person name="Boxma B."/>
            <person name="Van Alen T."/>
            <person name="Hackstein J.H."/>
            <person name="Baker S.E."/>
            <person name="Grigoriev I.V."/>
            <person name="O'Malley M.A."/>
        </authorList>
    </citation>
    <scope>NUCLEOTIDE SEQUENCE [LARGE SCALE GENOMIC DNA]</scope>
    <source>
        <strain evidence="9">finn</strain>
    </source>
</reference>
<name>A0A1Y1V0N6_9FUNG</name>
<evidence type="ECO:0000313" key="8">
    <source>
        <dbReference type="EMBL" id="ORX43429.1"/>
    </source>
</evidence>
<evidence type="ECO:0000256" key="6">
    <source>
        <dbReference type="SAM" id="MobiDB-lite"/>
    </source>
</evidence>
<feature type="binding site" evidence="5">
    <location>
        <position position="438"/>
    </location>
    <ligand>
        <name>S-adenosyl-L-methionine</name>
        <dbReference type="ChEBI" id="CHEBI:59789"/>
    </ligand>
</feature>
<evidence type="ECO:0000256" key="5">
    <source>
        <dbReference type="PROSITE-ProRule" id="PRU01023"/>
    </source>
</evidence>
<dbReference type="InterPro" id="IPR042620">
    <property type="entry name" value="NSUN7"/>
</dbReference>
<dbReference type="PANTHER" id="PTHR14663:SF2">
    <property type="entry name" value="METHYLTRANSFERASE NSUN7-RELATED"/>
    <property type="match status" value="1"/>
</dbReference>
<dbReference type="Pfam" id="PF01189">
    <property type="entry name" value="Methyltr_RsmB-F"/>
    <property type="match status" value="1"/>
</dbReference>
<comment type="caution">
    <text evidence="8">The sequence shown here is derived from an EMBL/GenBank/DDBJ whole genome shotgun (WGS) entry which is preliminary data.</text>
</comment>
<protein>
    <recommendedName>
        <fullName evidence="7">SAM-dependent MTase RsmB/NOP-type domain-containing protein</fullName>
    </recommendedName>
</protein>
<evidence type="ECO:0000259" key="7">
    <source>
        <dbReference type="PROSITE" id="PS51686"/>
    </source>
</evidence>
<feature type="compositionally biased region" description="Basic and acidic residues" evidence="6">
    <location>
        <begin position="215"/>
        <end position="225"/>
    </location>
</feature>
<dbReference type="SUPFAM" id="SSF53335">
    <property type="entry name" value="S-adenosyl-L-methionine-dependent methyltransferases"/>
    <property type="match status" value="1"/>
</dbReference>
<reference evidence="8 9" key="2">
    <citation type="submission" date="2016-08" db="EMBL/GenBank/DDBJ databases">
        <title>Pervasive Adenine N6-methylation of Active Genes in Fungi.</title>
        <authorList>
            <consortium name="DOE Joint Genome Institute"/>
            <person name="Mondo S.J."/>
            <person name="Dannebaum R.O."/>
            <person name="Kuo R.C."/>
            <person name="Labutti K."/>
            <person name="Haridas S."/>
            <person name="Kuo A."/>
            <person name="Salamov A."/>
            <person name="Ahrendt S.R."/>
            <person name="Lipzen A."/>
            <person name="Sullivan W."/>
            <person name="Andreopoulos W.B."/>
            <person name="Clum A."/>
            <person name="Lindquist E."/>
            <person name="Daum C."/>
            <person name="Ramamoorthy G.K."/>
            <person name="Gryganskyi A."/>
            <person name="Culley D."/>
            <person name="Magnuson J.K."/>
            <person name="James T.Y."/>
            <person name="O'Malley M.A."/>
            <person name="Stajich J.E."/>
            <person name="Spatafora J.W."/>
            <person name="Visel A."/>
            <person name="Grigoriev I.V."/>
        </authorList>
    </citation>
    <scope>NUCLEOTIDE SEQUENCE [LARGE SCALE GENOMIC DNA]</scope>
    <source>
        <strain evidence="9">finn</strain>
    </source>
</reference>